<evidence type="ECO:0000256" key="22">
    <source>
        <dbReference type="RuleBase" id="RU367118"/>
    </source>
</evidence>
<keyword evidence="12 22" id="KW-1071">Ligand-gated ion channel</keyword>
<feature type="transmembrane region" description="Helical" evidence="22">
    <location>
        <begin position="596"/>
        <end position="617"/>
    </location>
</feature>
<keyword evidence="10" id="KW-0325">Glycoprotein</keyword>
<dbReference type="InterPro" id="IPR028082">
    <property type="entry name" value="Peripla_BP_I"/>
</dbReference>
<evidence type="ECO:0000256" key="16">
    <source>
        <dbReference type="ARBA" id="ARBA00036634"/>
    </source>
</evidence>
<evidence type="ECO:0000256" key="11">
    <source>
        <dbReference type="ARBA" id="ARBA00023257"/>
    </source>
</evidence>
<dbReference type="EMBL" id="HADY01010079">
    <property type="protein sequence ID" value="SBP48564.1"/>
    <property type="molecule type" value="Transcribed_RNA"/>
</dbReference>
<dbReference type="Pfam" id="PF10613">
    <property type="entry name" value="Lig_chan-Glu_bd"/>
    <property type="match status" value="1"/>
</dbReference>
<dbReference type="InterPro" id="IPR019594">
    <property type="entry name" value="Glu/Gly-bd"/>
</dbReference>
<comment type="catalytic activity">
    <reaction evidence="16">
        <text>Ca(2+)(in) = Ca(2+)(out)</text>
        <dbReference type="Rhea" id="RHEA:29671"/>
        <dbReference type="ChEBI" id="CHEBI:29108"/>
    </reaction>
</comment>
<dbReference type="FunFam" id="3.40.190.10:FF:000024">
    <property type="entry name" value="Glutamate receptor, ionotropic, delta 1"/>
    <property type="match status" value="1"/>
</dbReference>
<evidence type="ECO:0000256" key="14">
    <source>
        <dbReference type="ARBA" id="ARBA00034104"/>
    </source>
</evidence>
<dbReference type="FunFam" id="3.40.190.10:FF:000040">
    <property type="entry name" value="Glutamate receptor, ionotropic, delta 2"/>
    <property type="match status" value="1"/>
</dbReference>
<organism evidence="26">
    <name type="scientific">Nothobranchius furzeri</name>
    <name type="common">Turquoise killifish</name>
    <dbReference type="NCBI Taxonomy" id="105023"/>
    <lineage>
        <taxon>Eukaryota</taxon>
        <taxon>Metazoa</taxon>
        <taxon>Chordata</taxon>
        <taxon>Craniata</taxon>
        <taxon>Vertebrata</taxon>
        <taxon>Euteleostomi</taxon>
        <taxon>Actinopterygii</taxon>
        <taxon>Neopterygii</taxon>
        <taxon>Teleostei</taxon>
        <taxon>Neoteleostei</taxon>
        <taxon>Acanthomorphata</taxon>
        <taxon>Ovalentaria</taxon>
        <taxon>Atherinomorphae</taxon>
        <taxon>Cyprinodontiformes</taxon>
        <taxon>Nothobranchiidae</taxon>
        <taxon>Nothobranchius</taxon>
    </lineage>
</organism>
<evidence type="ECO:0000256" key="5">
    <source>
        <dbReference type="ARBA" id="ARBA00022989"/>
    </source>
</evidence>
<dbReference type="SUPFAM" id="SSF53822">
    <property type="entry name" value="Periplasmic binding protein-like I"/>
    <property type="match status" value="1"/>
</dbReference>
<evidence type="ECO:0000256" key="7">
    <source>
        <dbReference type="ARBA" id="ARBA00023065"/>
    </source>
</evidence>
<name>A0A1A8A0G0_NOTFU</name>
<dbReference type="CDD" id="cd13731">
    <property type="entry name" value="PBP2_iGluR_delta_2"/>
    <property type="match status" value="1"/>
</dbReference>
<evidence type="ECO:0000313" key="26">
    <source>
        <dbReference type="EMBL" id="SBP48564.1"/>
    </source>
</evidence>
<evidence type="ECO:0000259" key="25">
    <source>
        <dbReference type="SMART" id="SM00918"/>
    </source>
</evidence>
<gene>
    <name evidence="26" type="primary">GRID2</name>
</gene>
<feature type="domain" description="Ionotropic glutamate receptor C-terminal" evidence="24">
    <location>
        <begin position="443"/>
        <end position="808"/>
    </location>
</feature>
<keyword evidence="1 22" id="KW-0813">Transport</keyword>
<evidence type="ECO:0000256" key="19">
    <source>
        <dbReference type="PIRSR" id="PIRSR601508-1"/>
    </source>
</evidence>
<dbReference type="Pfam" id="PF00060">
    <property type="entry name" value="Lig_chan"/>
    <property type="match status" value="1"/>
</dbReference>
<keyword evidence="7 22" id="KW-0406">Ion transport</keyword>
<feature type="transmembrane region" description="Helical" evidence="22">
    <location>
        <begin position="831"/>
        <end position="856"/>
    </location>
</feature>
<dbReference type="FunFam" id="1.10.287.70:FF:000045">
    <property type="entry name" value="Glutamate receptor, ionotropic, delta 2"/>
    <property type="match status" value="1"/>
</dbReference>
<evidence type="ECO:0000256" key="1">
    <source>
        <dbReference type="ARBA" id="ARBA00022448"/>
    </source>
</evidence>
<feature type="site" description="Interaction with the cone snail toxin Con-ikot-ikot" evidence="20">
    <location>
        <position position="693"/>
    </location>
</feature>
<dbReference type="FunFam" id="3.40.50.2300:FF:000068">
    <property type="entry name" value="Glutamate receptor, ionotropic, delta 1b"/>
    <property type="match status" value="1"/>
</dbReference>
<dbReference type="GO" id="GO:0038023">
    <property type="term" value="F:signaling receptor activity"/>
    <property type="evidence" value="ECO:0007669"/>
    <property type="project" value="InterPro"/>
</dbReference>
<proteinExistence type="inferred from homology"/>
<keyword evidence="5 22" id="KW-1133">Transmembrane helix</keyword>
<dbReference type="InterPro" id="IPR015683">
    <property type="entry name" value="Ionotropic_Glu_rcpt"/>
</dbReference>
<feature type="compositionally biased region" description="Low complexity" evidence="23">
    <location>
        <begin position="896"/>
        <end position="911"/>
    </location>
</feature>
<keyword evidence="8 22" id="KW-0472">Membrane</keyword>
<feature type="disulfide bond" evidence="21">
    <location>
        <begin position="83"/>
        <end position="356"/>
    </location>
</feature>
<dbReference type="SMART" id="SM00079">
    <property type="entry name" value="PBPe"/>
    <property type="match status" value="1"/>
</dbReference>
<comment type="function">
    <text evidence="17">Member of the ionotropic glutamate receptor family, which plays a crucial role in synaptic organization and signal transduction in the central nervous system. Although it shares structural features with ionotropic glutamate receptors, does not bind glutamate as a primary ligand. Promotes synaptogenesis and mediates the D-Serine-dependent long term depression signals and AMPA receptor endocytosis of cerebellar parallel fiber-Purkinje cell (PF-PC) synapses through the NRX1B-CBLN1-GRID2 triad complex. In the presence of neurexins and cerebellins, forms cation-selective channels that are proposed to be gated by glycine and D-serine. However, recent research disputes this ligand-gated cation channel activity. Cation-selective ion channel activity can be triggered by GRM1 in Purkinje cells.</text>
</comment>
<evidence type="ECO:0000256" key="2">
    <source>
        <dbReference type="ARBA" id="ARBA00022475"/>
    </source>
</evidence>
<evidence type="ECO:0000256" key="10">
    <source>
        <dbReference type="ARBA" id="ARBA00023180"/>
    </source>
</evidence>
<comment type="similarity">
    <text evidence="18">Belongs to the glutamate-gated ion channel (TC 1.A.10.1) family. GRID2 subfamily.</text>
</comment>
<reference evidence="26" key="1">
    <citation type="submission" date="2016-05" db="EMBL/GenBank/DDBJ databases">
        <authorList>
            <person name="Lavstsen T."/>
            <person name="Jespersen J.S."/>
        </authorList>
    </citation>
    <scope>NUCLEOTIDE SEQUENCE</scope>
    <source>
        <tissue evidence="26">Brain</tissue>
    </source>
</reference>
<dbReference type="InterPro" id="IPR001828">
    <property type="entry name" value="ANF_lig-bd_rcpt"/>
</dbReference>
<feature type="region of interest" description="Disordered" evidence="23">
    <location>
        <begin position="860"/>
        <end position="911"/>
    </location>
</feature>
<dbReference type="SMART" id="SM00918">
    <property type="entry name" value="Lig_chan-Glu_bd"/>
    <property type="match status" value="1"/>
</dbReference>
<evidence type="ECO:0000256" key="4">
    <source>
        <dbReference type="ARBA" id="ARBA00022729"/>
    </source>
</evidence>
<feature type="domain" description="Ionotropic glutamate receptor L-glutamate and glycine-binding" evidence="25">
    <location>
        <begin position="453"/>
        <end position="515"/>
    </location>
</feature>
<dbReference type="InterPro" id="IPR001320">
    <property type="entry name" value="Iontro_rcpt_C"/>
</dbReference>
<evidence type="ECO:0000256" key="18">
    <source>
        <dbReference type="ARBA" id="ARBA00061411"/>
    </source>
</evidence>
<dbReference type="GO" id="GO:0098839">
    <property type="term" value="C:postsynaptic density membrane"/>
    <property type="evidence" value="ECO:0007669"/>
    <property type="project" value="UniProtKB-ARBA"/>
</dbReference>
<evidence type="ECO:0000256" key="20">
    <source>
        <dbReference type="PIRSR" id="PIRSR601508-2"/>
    </source>
</evidence>
<evidence type="ECO:0000256" key="23">
    <source>
        <dbReference type="SAM" id="MobiDB-lite"/>
    </source>
</evidence>
<dbReference type="GO" id="GO:0051963">
    <property type="term" value="P:regulation of synapse assembly"/>
    <property type="evidence" value="ECO:0007669"/>
    <property type="project" value="UniProtKB-ARBA"/>
</dbReference>
<comment type="subcellular location">
    <subcellularLocation>
        <location evidence="14 22">Postsynaptic cell membrane</location>
        <topology evidence="14 22">Multi-pass membrane protein</topology>
    </subcellularLocation>
</comment>
<accession>A0A1A8A0G0</accession>
<comment type="function">
    <text evidence="22">Receptor for glutamate that functions as a ligand-gated ion channel in the central nervous system and plays an important role in excitatory synaptic transmission. L-glutamate acts as an excitatory neurotransmitter at many synapses in the central nervous system.</text>
</comment>
<feature type="signal peptide" evidence="22">
    <location>
        <begin position="1"/>
        <end position="23"/>
    </location>
</feature>
<keyword evidence="2 22" id="KW-1003">Cell membrane</keyword>
<evidence type="ECO:0000256" key="3">
    <source>
        <dbReference type="ARBA" id="ARBA00022692"/>
    </source>
</evidence>
<comment type="catalytic activity">
    <reaction evidence="15">
        <text>Na(+)(in) = Na(+)(out)</text>
        <dbReference type="Rhea" id="RHEA:34963"/>
        <dbReference type="ChEBI" id="CHEBI:29101"/>
    </reaction>
</comment>
<dbReference type="Gene3D" id="3.40.50.2300">
    <property type="match status" value="2"/>
</dbReference>
<evidence type="ECO:0000256" key="15">
    <source>
        <dbReference type="ARBA" id="ARBA00036239"/>
    </source>
</evidence>
<dbReference type="GO" id="GO:0015276">
    <property type="term" value="F:ligand-gated monoatomic ion channel activity"/>
    <property type="evidence" value="ECO:0007669"/>
    <property type="project" value="InterPro"/>
</dbReference>
<dbReference type="PRINTS" id="PR00177">
    <property type="entry name" value="NMDARECEPTOR"/>
</dbReference>
<dbReference type="Gene3D" id="3.40.190.10">
    <property type="entry name" value="Periplasmic binding protein-like II"/>
    <property type="match status" value="2"/>
</dbReference>
<evidence type="ECO:0000256" key="13">
    <source>
        <dbReference type="ARBA" id="ARBA00023303"/>
    </source>
</evidence>
<evidence type="ECO:0000256" key="8">
    <source>
        <dbReference type="ARBA" id="ARBA00023136"/>
    </source>
</evidence>
<protein>
    <recommendedName>
        <fullName evidence="22">Glutamate receptor</fullName>
    </recommendedName>
</protein>
<evidence type="ECO:0000256" key="17">
    <source>
        <dbReference type="ARBA" id="ARBA00056512"/>
    </source>
</evidence>
<sequence length="1119" mass="125515">MKVILAMLLVAVLWSQQWKSALSDSIIHIGAIFDESARKDDEIFRLAVADLNLNNEILETEKITFSVEFVDGNNPFQAVQEACELMNRGILALVSSIGCMSASSLQTLADAMHIPHLYIQRSPVGTPRSACPPTSRIQGADDYTLMVRPPVYLNEVIMQVVSEYSWQKFVLFYDSDFDIRGIEDFLDRTSQHGMDVSLQKVESNINMMITSLFRTMRVEELHRYRDTLRRAVLFMSPATAKAFITEVVETNLVAFDCHWILINEEISDYDLQELVMKSIGRLTLVRQMFPMPQNTTQRCVKHNHRINTSLCDPKNAKAQQLEITNRYIYDTVLLLANTFHKKLEDRKWHSMASLSCIRKNSKPWQGGKSMLETVKQFGVSGLTSFLEFTDNGTNPNIFFEILGTNYGEDRGRGVSRLATWDPVHGLNGTLTDRKLENNMRGVVLRVVTVLEEPFVMVSENVLGKPKKYQGFSIDVLDALANYLGFKYEIYVAPDHKYGSLQSDGQWNGLMGELVFKRADVGLSALTITPERESVVDFTTRYMDYSVGVLLRKAERTVDMFACLAPFDLSLWACIAGTVLLVGILVYLLSWLNPPRLPMGSVSSTTLYNSMWFVYGSFLQQGGEVPYTTLATRMMMGVWWMFALIVISSYTANLAAFLTISRIENSIQSLQDLSKQTELPYGTVLDSAVYDQVRSKAMNPFERDPMYSQMWRMINRTGGADNNVEDSREGVRKVKYGRFGFVWDAAVLEYVANNDEDCSFYTVSSSAPDRGYGIAMQHGSPYRDIFSQRILELQQNGDMDILKLKWWPKDSPCDLYSSDQTRQRGNALDIHSFAGVFCVLAAGVVLSCLIAMVESWWSRRKGSRVPSKETQADGPSAMQAADQCTHSPNEHPLTLGSQTQNQSTNITNTTGSSATRYQPPACCDIPCALIVQHSYESNNPSEITPKMRMTTFTTSPPTPRWGHHCWSLLLDDKEIDLEHLHRRVNSLCTEDESPHKQFSTSSVDLTPLDMDALPAARQALEQISDFRNTHITTTTFIPEQIQTLSRSLSAKAAAGFSSGFGGGSGLQDHRTGGVGPFRQRAPNGGFFRSPIKTMSSIPYQPTGPGPNFGYGNDPDRGTSI</sequence>
<evidence type="ECO:0000259" key="24">
    <source>
        <dbReference type="SMART" id="SM00079"/>
    </source>
</evidence>
<dbReference type="Pfam" id="PF01094">
    <property type="entry name" value="ANF_receptor"/>
    <property type="match status" value="1"/>
</dbReference>
<dbReference type="SUPFAM" id="SSF53850">
    <property type="entry name" value="Periplasmic binding protein-like II"/>
    <property type="match status" value="1"/>
</dbReference>
<feature type="chain" id="PRO_5027145305" description="Glutamate receptor" evidence="22">
    <location>
        <begin position="24"/>
        <end position="1119"/>
    </location>
</feature>
<feature type="binding site" evidence="19">
    <location>
        <position position="526"/>
    </location>
    <ligand>
        <name>L-glutamate</name>
        <dbReference type="ChEBI" id="CHEBI:29985"/>
    </ligand>
</feature>
<feature type="transmembrane region" description="Helical" evidence="22">
    <location>
        <begin position="637"/>
        <end position="659"/>
    </location>
</feature>
<feature type="disulfide bond" evidence="21">
    <location>
        <begin position="757"/>
        <end position="812"/>
    </location>
</feature>
<evidence type="ECO:0000256" key="9">
    <source>
        <dbReference type="ARBA" id="ARBA00023170"/>
    </source>
</evidence>
<keyword evidence="6 22" id="KW-0770">Synapse</keyword>
<evidence type="ECO:0000256" key="12">
    <source>
        <dbReference type="ARBA" id="ARBA00023286"/>
    </source>
</evidence>
<feature type="transmembrane region" description="Helical" evidence="22">
    <location>
        <begin position="568"/>
        <end position="589"/>
    </location>
</feature>
<keyword evidence="13 22" id="KW-0407">Ion channel</keyword>
<dbReference type="AlphaFoldDB" id="A0A1A8A0G0"/>
<keyword evidence="21" id="KW-1015">Disulfide bond</keyword>
<evidence type="ECO:0000256" key="6">
    <source>
        <dbReference type="ARBA" id="ARBA00023018"/>
    </source>
</evidence>
<keyword evidence="11 22" id="KW-0628">Postsynaptic cell membrane</keyword>
<feature type="binding site" evidence="19">
    <location>
        <position position="531"/>
    </location>
    <ligand>
        <name>L-glutamate</name>
        <dbReference type="ChEBI" id="CHEBI:29985"/>
    </ligand>
</feature>
<keyword evidence="9 22" id="KW-0675">Receptor</keyword>
<dbReference type="PANTHER" id="PTHR18966">
    <property type="entry name" value="IONOTROPIC GLUTAMATE RECEPTOR"/>
    <property type="match status" value="1"/>
</dbReference>
<reference evidence="26" key="2">
    <citation type="submission" date="2016-06" db="EMBL/GenBank/DDBJ databases">
        <title>The genome of a short-lived fish provides insights into sex chromosome evolution and the genetic control of aging.</title>
        <authorList>
            <person name="Reichwald K."/>
            <person name="Felder M."/>
            <person name="Petzold A."/>
            <person name="Koch P."/>
            <person name="Groth M."/>
            <person name="Platzer M."/>
        </authorList>
    </citation>
    <scope>NUCLEOTIDE SEQUENCE</scope>
    <source>
        <tissue evidence="26">Brain</tissue>
    </source>
</reference>
<feature type="binding site" evidence="19">
    <location>
        <position position="743"/>
    </location>
    <ligand>
        <name>L-glutamate</name>
        <dbReference type="ChEBI" id="CHEBI:29985"/>
    </ligand>
</feature>
<feature type="site" description="Crucial to convey clamshell closure to channel opening" evidence="20">
    <location>
        <position position="666"/>
    </location>
</feature>
<evidence type="ECO:0000256" key="21">
    <source>
        <dbReference type="PIRSR" id="PIRSR601508-3"/>
    </source>
</evidence>
<keyword evidence="3 22" id="KW-0812">Transmembrane</keyword>
<keyword evidence="4 22" id="KW-0732">Signal</keyword>
<feature type="region of interest" description="Disordered" evidence="23">
    <location>
        <begin position="1059"/>
        <end position="1119"/>
    </location>
</feature>
<dbReference type="Gene3D" id="1.10.287.70">
    <property type="match status" value="1"/>
</dbReference>
<dbReference type="InterPro" id="IPR001508">
    <property type="entry name" value="Iono_Glu_rcpt_met"/>
</dbReference>